<evidence type="ECO:0000259" key="7">
    <source>
        <dbReference type="PROSITE" id="PS50865"/>
    </source>
</evidence>
<evidence type="ECO:0000313" key="9">
    <source>
        <dbReference type="EMBL" id="CAG9325471.1"/>
    </source>
</evidence>
<dbReference type="PROSITE" id="PS00972">
    <property type="entry name" value="USP_1"/>
    <property type="match status" value="1"/>
</dbReference>
<dbReference type="SUPFAM" id="SSF143791">
    <property type="entry name" value="DUSP-like"/>
    <property type="match status" value="1"/>
</dbReference>
<dbReference type="Pfam" id="PF00443">
    <property type="entry name" value="UCH"/>
    <property type="match status" value="1"/>
</dbReference>
<dbReference type="EMBL" id="CAJZBQ010000038">
    <property type="protein sequence ID" value="CAG9325471.1"/>
    <property type="molecule type" value="Genomic_DNA"/>
</dbReference>
<dbReference type="InterPro" id="IPR028889">
    <property type="entry name" value="USP"/>
</dbReference>
<feature type="domain" description="DUSP" evidence="8">
    <location>
        <begin position="135"/>
        <end position="270"/>
    </location>
</feature>
<proteinExistence type="predicted"/>
<name>A0AAU9JUS4_9CILI</name>
<evidence type="ECO:0000259" key="6">
    <source>
        <dbReference type="PROSITE" id="PS50235"/>
    </source>
</evidence>
<dbReference type="Pfam" id="PF01753">
    <property type="entry name" value="zf-MYND"/>
    <property type="match status" value="1"/>
</dbReference>
<keyword evidence="1" id="KW-0479">Metal-binding</keyword>
<dbReference type="SUPFAM" id="SSF48452">
    <property type="entry name" value="TPR-like"/>
    <property type="match status" value="1"/>
</dbReference>
<evidence type="ECO:0000256" key="2">
    <source>
        <dbReference type="ARBA" id="ARBA00022771"/>
    </source>
</evidence>
<dbReference type="Gene3D" id="1.25.40.10">
    <property type="entry name" value="Tetratricopeptide repeat domain"/>
    <property type="match status" value="1"/>
</dbReference>
<dbReference type="Gene3D" id="3.30.2230.10">
    <property type="entry name" value="DUSP-like"/>
    <property type="match status" value="1"/>
</dbReference>
<dbReference type="InterPro" id="IPR002893">
    <property type="entry name" value="Znf_MYND"/>
</dbReference>
<dbReference type="InterPro" id="IPR038765">
    <property type="entry name" value="Papain-like_cys_pep_sf"/>
</dbReference>
<dbReference type="PROSITE" id="PS51283">
    <property type="entry name" value="DUSP"/>
    <property type="match status" value="1"/>
</dbReference>
<dbReference type="PROSITE" id="PS50865">
    <property type="entry name" value="ZF_MYND_2"/>
    <property type="match status" value="1"/>
</dbReference>
<dbReference type="GO" id="GO:0016579">
    <property type="term" value="P:protein deubiquitination"/>
    <property type="evidence" value="ECO:0007669"/>
    <property type="project" value="InterPro"/>
</dbReference>
<dbReference type="GO" id="GO:0004843">
    <property type="term" value="F:cysteine-type deubiquitinase activity"/>
    <property type="evidence" value="ECO:0007669"/>
    <property type="project" value="InterPro"/>
</dbReference>
<dbReference type="InterPro" id="IPR011990">
    <property type="entry name" value="TPR-like_helical_dom_sf"/>
</dbReference>
<dbReference type="InterPro" id="IPR018200">
    <property type="entry name" value="USP_CS"/>
</dbReference>
<dbReference type="PROSITE" id="PS00973">
    <property type="entry name" value="USP_2"/>
    <property type="match status" value="1"/>
</dbReference>
<evidence type="ECO:0000259" key="8">
    <source>
        <dbReference type="PROSITE" id="PS51283"/>
    </source>
</evidence>
<dbReference type="InterPro" id="IPR050185">
    <property type="entry name" value="Ub_carboxyl-term_hydrolase"/>
</dbReference>
<feature type="domain" description="USP" evidence="6">
    <location>
        <begin position="488"/>
        <end position="1058"/>
    </location>
</feature>
<dbReference type="SUPFAM" id="SSF54001">
    <property type="entry name" value="Cysteine proteinases"/>
    <property type="match status" value="1"/>
</dbReference>
<dbReference type="Pfam" id="PF06337">
    <property type="entry name" value="DUSP"/>
    <property type="match status" value="1"/>
</dbReference>
<evidence type="ECO:0000256" key="1">
    <source>
        <dbReference type="ARBA" id="ARBA00022723"/>
    </source>
</evidence>
<sequence>MANSERLIQSAEDFFRENKFQEALDLISSSSLLSNSCDALVLKAKCCIELNIMNEAEQWLNDAKSATRSIKNAKERNDMWERICLVWGCYKEKLGKPKEAQEFFKQIISTSSNQDNKAIAQNSYRRLSSISSPARIPNRSDDELEEFLSEFRENMAVHPGSEWHVVSYTWFKAWQLYIGLTSKEGHEDLPFSFDEKAVKTSQSPGVIDNRDIINQEDSKILVNDPERPSFGISLKSGVQENINYVLLPDPAFQVLKEKHKCSTDIRRYAIEVNDSIYQVEVFLKSIHIGCILKNSVNLSLMNVSRKDTIGEIKRKYLAIKSAPRNAKVWKISLNTISLPRLQAMVKSNEKVYIEGGIILKETTIIDDAEIGEEDVMFIETGKENKFYFTNEIKDISEHCVSCNQVITAPVFCKDCKKIKYCSVACRQEHHSTHKRKCKRPSRSFFACFFCKPSYRDSDEDMEEYHVSKPNTKYETPKAFTTKTNDGATGLQNLGNTCFMNSALQCLAHTECLTNYFLNEPYNKEINKSNPLGTKGKLVASYAEVLEHIYKGNENSFAPWRFKKTLATFAPQFGGYQQHDAHELLCYLLDGLHEDLNQVKKKPYYEDLNTKGKTDQEIAVESWDRHISRNQSIIVNTFHGQYKSTLLCPKCKNYSYTYDPFNSLSLPIPSSQSSGRKLKLYFVKSDPRYAAIRMASDVTENTSFARLREHISTTLNVEPESFIFSSVLENCVIGLPSDDKRIESFKNGTVIAYQADTALENVFAVEVRVTKENSRNKFVTFPRFIFPAKNANFFNLHFEVFKKFVVYIEKLFQSSGNIKKLYEKHDENPCYLLYFKPGRGINCCPLCKKVSCKGCEVPKNEESIDQLFNQRARVVLELVWKQNCSDYGVDLEILNNSTDHPSVSSKGKAQEKFSSISISECFQMFRVAEELEKENAWYCPICKVHVQATKQLEVYKVPPVLIIHLKRFKTHGFYREKLGAAVAFPENGLDISEFVIGPDRPPLYDLFAVSNHFGSLGGGHYTATCRDSQGGWLDFNDSQVKSGGEISNTSAYLLFYKAR</sequence>
<dbReference type="AlphaFoldDB" id="A0AAU9JUS4"/>
<dbReference type="InterPro" id="IPR006615">
    <property type="entry name" value="Pept_C19_DUSP"/>
</dbReference>
<keyword evidence="3" id="KW-0862">Zinc</keyword>
<keyword evidence="2 4" id="KW-0863">Zinc-finger</keyword>
<protein>
    <recommendedName>
        <fullName evidence="11">Ubiquitinyl hydrolase 1</fullName>
    </recommendedName>
</protein>
<accession>A0AAU9JUS4</accession>
<comment type="caution">
    <text evidence="9">The sequence shown here is derived from an EMBL/GenBank/DDBJ whole genome shotgun (WGS) entry which is preliminary data.</text>
</comment>
<dbReference type="Gene3D" id="6.10.140.2220">
    <property type="match status" value="1"/>
</dbReference>
<dbReference type="Gene3D" id="3.90.70.10">
    <property type="entry name" value="Cysteine proteinases"/>
    <property type="match status" value="2"/>
</dbReference>
<reference evidence="9" key="1">
    <citation type="submission" date="2021-09" db="EMBL/GenBank/DDBJ databases">
        <authorList>
            <consortium name="AG Swart"/>
            <person name="Singh M."/>
            <person name="Singh A."/>
            <person name="Seah K."/>
            <person name="Emmerich C."/>
        </authorList>
    </citation>
    <scope>NUCLEOTIDE SEQUENCE</scope>
    <source>
        <strain evidence="9">ATCC30299</strain>
    </source>
</reference>
<keyword evidence="5" id="KW-0175">Coiled coil</keyword>
<dbReference type="SUPFAM" id="SSF144232">
    <property type="entry name" value="HIT/MYND zinc finger-like"/>
    <property type="match status" value="1"/>
</dbReference>
<dbReference type="Pfam" id="PF12895">
    <property type="entry name" value="ANAPC3"/>
    <property type="match status" value="1"/>
</dbReference>
<evidence type="ECO:0000313" key="10">
    <source>
        <dbReference type="Proteomes" id="UP001162131"/>
    </source>
</evidence>
<evidence type="ECO:0008006" key="11">
    <source>
        <dbReference type="Google" id="ProtNLM"/>
    </source>
</evidence>
<dbReference type="CDD" id="cd02674">
    <property type="entry name" value="Peptidase_C19R"/>
    <property type="match status" value="1"/>
</dbReference>
<feature type="coiled-coil region" evidence="5">
    <location>
        <begin position="56"/>
        <end position="83"/>
    </location>
</feature>
<gene>
    <name evidence="9" type="ORF">BSTOLATCC_MIC38725</name>
</gene>
<dbReference type="PROSITE" id="PS50235">
    <property type="entry name" value="USP_3"/>
    <property type="match status" value="1"/>
</dbReference>
<organism evidence="9 10">
    <name type="scientific">Blepharisma stoltei</name>
    <dbReference type="NCBI Taxonomy" id="1481888"/>
    <lineage>
        <taxon>Eukaryota</taxon>
        <taxon>Sar</taxon>
        <taxon>Alveolata</taxon>
        <taxon>Ciliophora</taxon>
        <taxon>Postciliodesmatophora</taxon>
        <taxon>Heterotrichea</taxon>
        <taxon>Heterotrichida</taxon>
        <taxon>Blepharismidae</taxon>
        <taxon>Blepharisma</taxon>
    </lineage>
</organism>
<evidence type="ECO:0000256" key="3">
    <source>
        <dbReference type="ARBA" id="ARBA00022833"/>
    </source>
</evidence>
<evidence type="ECO:0000256" key="4">
    <source>
        <dbReference type="PROSITE-ProRule" id="PRU00134"/>
    </source>
</evidence>
<dbReference type="Proteomes" id="UP001162131">
    <property type="component" value="Unassembled WGS sequence"/>
</dbReference>
<dbReference type="PANTHER" id="PTHR21646">
    <property type="entry name" value="UBIQUITIN CARBOXYL-TERMINAL HYDROLASE"/>
    <property type="match status" value="1"/>
</dbReference>
<dbReference type="InterPro" id="IPR035927">
    <property type="entry name" value="DUSP-like_sf"/>
</dbReference>
<dbReference type="InterPro" id="IPR001394">
    <property type="entry name" value="Peptidase_C19_UCH"/>
</dbReference>
<evidence type="ECO:0000256" key="5">
    <source>
        <dbReference type="SAM" id="Coils"/>
    </source>
</evidence>
<feature type="domain" description="MYND-type" evidence="7">
    <location>
        <begin position="399"/>
        <end position="437"/>
    </location>
</feature>
<dbReference type="GO" id="GO:0008270">
    <property type="term" value="F:zinc ion binding"/>
    <property type="evidence" value="ECO:0007669"/>
    <property type="project" value="UniProtKB-KW"/>
</dbReference>
<keyword evidence="10" id="KW-1185">Reference proteome</keyword>